<dbReference type="InterPro" id="IPR051553">
    <property type="entry name" value="Ran_GTPase-activating"/>
</dbReference>
<name>A5GCV7_GEOUR</name>
<evidence type="ECO:0000313" key="2">
    <source>
        <dbReference type="EMBL" id="ABQ24589.1"/>
    </source>
</evidence>
<dbReference type="InterPro" id="IPR000408">
    <property type="entry name" value="Reg_chr_condens"/>
</dbReference>
<protein>
    <submittedName>
        <fullName evidence="2">Alpha-tubulin suppressor and related RCC1 domain-containing protein-like protein</fullName>
    </submittedName>
</protein>
<dbReference type="RefSeq" id="WP_011937315.1">
    <property type="nucleotide sequence ID" value="NC_009483.1"/>
</dbReference>
<dbReference type="PANTHER" id="PTHR45982:SF1">
    <property type="entry name" value="REGULATOR OF CHROMOSOME CONDENSATION"/>
    <property type="match status" value="1"/>
</dbReference>
<dbReference type="Gene3D" id="2.130.10.30">
    <property type="entry name" value="Regulator of chromosome condensation 1/beta-lactamase-inhibitor protein II"/>
    <property type="match status" value="1"/>
</dbReference>
<keyword evidence="1" id="KW-0732">Signal</keyword>
<accession>A5GCV7</accession>
<gene>
    <name evidence="2" type="ordered locus">Gura_0373</name>
</gene>
<dbReference type="HOGENOM" id="CLU_993746_0_0_7"/>
<dbReference type="AlphaFoldDB" id="A5GCV7"/>
<dbReference type="GO" id="GO:0005085">
    <property type="term" value="F:guanyl-nucleotide exchange factor activity"/>
    <property type="evidence" value="ECO:0007669"/>
    <property type="project" value="TreeGrafter"/>
</dbReference>
<evidence type="ECO:0000256" key="1">
    <source>
        <dbReference type="SAM" id="SignalP"/>
    </source>
</evidence>
<dbReference type="STRING" id="351605.Gura_0373"/>
<feature type="signal peptide" evidence="1">
    <location>
        <begin position="1"/>
        <end position="21"/>
    </location>
</feature>
<evidence type="ECO:0000313" key="3">
    <source>
        <dbReference type="Proteomes" id="UP000006695"/>
    </source>
</evidence>
<dbReference type="PROSITE" id="PS00626">
    <property type="entry name" value="RCC1_2"/>
    <property type="match status" value="1"/>
</dbReference>
<dbReference type="GO" id="GO:0005737">
    <property type="term" value="C:cytoplasm"/>
    <property type="evidence" value="ECO:0007669"/>
    <property type="project" value="TreeGrafter"/>
</dbReference>
<dbReference type="InterPro" id="IPR009091">
    <property type="entry name" value="RCC1/BLIP-II"/>
</dbReference>
<dbReference type="Proteomes" id="UP000006695">
    <property type="component" value="Chromosome"/>
</dbReference>
<sequence>MYLRALVAITLLLTVAQTALAMNDQISTWGGMSAAVKSGKVRTWGNYQPIIPADLTNAASISYGHAGLMVLKIDGTVAVYPNTFPYVENDPILLNFPTGLNNVRALVGYSEFALALKNDGTVVAWGSNGHGSLNVPAGLSGVVAVAAGDGHALALKNDGTVVTWGGDNFNVNVKQLLEVPAGLSNVVAISAGSGFSVALKADGTVVVWGSNVNYVVRDYLGNSTTSGLSNVVAISAGYGHVLALKSDGTIAAWGGDVSYYESLLGLCNVKAISAHWRQSLVLQNDGTLVCLGLGCDSTPTNYYKTCP</sequence>
<reference evidence="2 3" key="1">
    <citation type="submission" date="2007-05" db="EMBL/GenBank/DDBJ databases">
        <title>Complete sequence of Geobacter uraniireducens Rf4.</title>
        <authorList>
            <consortium name="US DOE Joint Genome Institute"/>
            <person name="Copeland A."/>
            <person name="Lucas S."/>
            <person name="Lapidus A."/>
            <person name="Barry K."/>
            <person name="Detter J.C."/>
            <person name="Glavina del Rio T."/>
            <person name="Hammon N."/>
            <person name="Israni S."/>
            <person name="Dalin E."/>
            <person name="Tice H."/>
            <person name="Pitluck S."/>
            <person name="Chertkov O."/>
            <person name="Brettin T."/>
            <person name="Bruce D."/>
            <person name="Han C."/>
            <person name="Schmutz J."/>
            <person name="Larimer F."/>
            <person name="Land M."/>
            <person name="Hauser L."/>
            <person name="Kyrpides N."/>
            <person name="Mikhailova N."/>
            <person name="Shelobolina E."/>
            <person name="Aklujkar M."/>
            <person name="Lovley D."/>
            <person name="Richardson P."/>
        </authorList>
    </citation>
    <scope>NUCLEOTIDE SEQUENCE [LARGE SCALE GENOMIC DNA]</scope>
    <source>
        <strain evidence="2 3">Rf4</strain>
    </source>
</reference>
<dbReference type="EMBL" id="CP000698">
    <property type="protein sequence ID" value="ABQ24589.1"/>
    <property type="molecule type" value="Genomic_DNA"/>
</dbReference>
<dbReference type="PANTHER" id="PTHR45982">
    <property type="entry name" value="REGULATOR OF CHROMOSOME CONDENSATION"/>
    <property type="match status" value="1"/>
</dbReference>
<dbReference type="KEGG" id="gur:Gura_0373"/>
<feature type="chain" id="PRO_5002683416" evidence="1">
    <location>
        <begin position="22"/>
        <end position="307"/>
    </location>
</feature>
<dbReference type="PROSITE" id="PS50012">
    <property type="entry name" value="RCC1_3"/>
    <property type="match status" value="1"/>
</dbReference>
<keyword evidence="3" id="KW-1185">Reference proteome</keyword>
<dbReference type="SUPFAM" id="SSF50985">
    <property type="entry name" value="RCC1/BLIP-II"/>
    <property type="match status" value="1"/>
</dbReference>
<proteinExistence type="predicted"/>
<dbReference type="Pfam" id="PF13540">
    <property type="entry name" value="RCC1_2"/>
    <property type="match status" value="4"/>
</dbReference>
<organism evidence="2 3">
    <name type="scientific">Geotalea uraniireducens (strain Rf4)</name>
    <name type="common">Geobacter uraniireducens</name>
    <dbReference type="NCBI Taxonomy" id="351605"/>
    <lineage>
        <taxon>Bacteria</taxon>
        <taxon>Pseudomonadati</taxon>
        <taxon>Thermodesulfobacteriota</taxon>
        <taxon>Desulfuromonadia</taxon>
        <taxon>Geobacterales</taxon>
        <taxon>Geobacteraceae</taxon>
        <taxon>Geotalea</taxon>
    </lineage>
</organism>